<keyword evidence="2" id="KW-1185">Reference proteome</keyword>
<evidence type="ECO:0008006" key="3">
    <source>
        <dbReference type="Google" id="ProtNLM"/>
    </source>
</evidence>
<comment type="caution">
    <text evidence="1">The sequence shown here is derived from an EMBL/GenBank/DDBJ whole genome shotgun (WGS) entry which is preliminary data.</text>
</comment>
<evidence type="ECO:0000313" key="2">
    <source>
        <dbReference type="Proteomes" id="UP000005019"/>
    </source>
</evidence>
<protein>
    <recommendedName>
        <fullName evidence="3">Phage-related replication protein</fullName>
    </recommendedName>
</protein>
<organism evidence="1 2">
    <name type="scientific">Methyloversatilis universalis (strain ATCC BAA-1314 / DSM 25237 / JCM 13912 / CCUG 52030 / FAM5)</name>
    <dbReference type="NCBI Taxonomy" id="1000565"/>
    <lineage>
        <taxon>Bacteria</taxon>
        <taxon>Pseudomonadati</taxon>
        <taxon>Pseudomonadota</taxon>
        <taxon>Betaproteobacteria</taxon>
        <taxon>Nitrosomonadales</taxon>
        <taxon>Sterolibacteriaceae</taxon>
        <taxon>Methyloversatilis</taxon>
    </lineage>
</organism>
<dbReference type="OrthoDB" id="7721587at2"/>
<accession>F5RCZ5</accession>
<dbReference type="STRING" id="1000565.METUNv1_02151"/>
<dbReference type="InterPro" id="IPR038128">
    <property type="entry name" value="Gamma_PGA_hydro_sf"/>
</dbReference>
<dbReference type="Gene3D" id="3.40.630.100">
    <property type="entry name" value="Poly-gamma-glutamate hydrolase, zinc-binding motif"/>
    <property type="match status" value="1"/>
</dbReference>
<dbReference type="AlphaFoldDB" id="F5RCZ5"/>
<dbReference type="RefSeq" id="WP_008061509.1">
    <property type="nucleotide sequence ID" value="NZ_AFHG01000049.1"/>
</dbReference>
<proteinExistence type="predicted"/>
<dbReference type="InterPro" id="IPR008585">
    <property type="entry name" value="Gamma_PGA_hydro"/>
</dbReference>
<dbReference type="Pfam" id="PF05908">
    <property type="entry name" value="Gamma_PGA_hydro"/>
    <property type="match status" value="1"/>
</dbReference>
<dbReference type="EMBL" id="AFHG01000049">
    <property type="protein sequence ID" value="EGK71646.1"/>
    <property type="molecule type" value="Genomic_DNA"/>
</dbReference>
<dbReference type="eggNOG" id="COG4195">
    <property type="taxonomic scope" value="Bacteria"/>
</dbReference>
<sequence>MHRDRYRCFAELAAHHVEGRDFRITVLRRGSGVAIVAPHAGRIERGTSEVARAIAGDDFDLYLFEGCLPALNFETLHLTSRHFDEARALSLIGDSERVVAVHGVADTGERALIGGRDRTLACAIADQLHLRGVRACTSGHRYPGLDPLNLCNRGRSGAGVQLELSDRLRGGRTEPDVIAGVRAALHGLDMTRR</sequence>
<gene>
    <name evidence="1" type="ORF">METUNv1_02151</name>
</gene>
<reference evidence="1 2" key="1">
    <citation type="journal article" date="2011" name="J. Bacteriol.">
        <title>Genome sequence of Methyloversatilis universalis FAM5T, a methylotrophic representative of the order Rhodocyclales.</title>
        <authorList>
            <person name="Kittichotirat W."/>
            <person name="Good N.M."/>
            <person name="Hall R."/>
            <person name="Bringel F."/>
            <person name="Lajus A."/>
            <person name="Medigue C."/>
            <person name="Smalley N.E."/>
            <person name="Beck D."/>
            <person name="Bumgarner R."/>
            <person name="Vuilleumier S."/>
            <person name="Kalyuzhnaya M.G."/>
        </authorList>
    </citation>
    <scope>NUCLEOTIDE SEQUENCE [LARGE SCALE GENOMIC DNA]</scope>
    <source>
        <strain evidence="2">ATCC BAA-1314 / JCM 13912 / FAM5</strain>
    </source>
</reference>
<evidence type="ECO:0000313" key="1">
    <source>
        <dbReference type="EMBL" id="EGK71646.1"/>
    </source>
</evidence>
<dbReference type="Proteomes" id="UP000005019">
    <property type="component" value="Unassembled WGS sequence"/>
</dbReference>
<name>F5RCZ5_METUF</name>